<dbReference type="InterPro" id="IPR055355">
    <property type="entry name" value="ZP-C"/>
</dbReference>
<dbReference type="PROSITE" id="PS51034">
    <property type="entry name" value="ZP_2"/>
    <property type="match status" value="1"/>
</dbReference>
<dbReference type="Pfam" id="PF00100">
    <property type="entry name" value="Zona_pellucida"/>
    <property type="match status" value="1"/>
</dbReference>
<evidence type="ECO:0000256" key="2">
    <source>
        <dbReference type="ARBA" id="ARBA00023157"/>
    </source>
</evidence>
<evidence type="ECO:0000313" key="4">
    <source>
        <dbReference type="EMBL" id="CBY19289.1"/>
    </source>
</evidence>
<dbReference type="EMBL" id="FN653039">
    <property type="protein sequence ID" value="CBY19289.1"/>
    <property type="molecule type" value="Genomic_DNA"/>
</dbReference>
<dbReference type="AlphaFoldDB" id="E4XDQ0"/>
<dbReference type="PANTHER" id="PTHR14002">
    <property type="entry name" value="ENDOGLIN/TGF-BETA RECEPTOR TYPE III"/>
    <property type="match status" value="1"/>
</dbReference>
<keyword evidence="1" id="KW-0732">Signal</keyword>
<dbReference type="InterPro" id="IPR001507">
    <property type="entry name" value="ZP_dom"/>
</dbReference>
<dbReference type="InterPro" id="IPR055356">
    <property type="entry name" value="ZP-N"/>
</dbReference>
<feature type="domain" description="ZP" evidence="3">
    <location>
        <begin position="100"/>
        <end position="335"/>
    </location>
</feature>
<dbReference type="Proteomes" id="UP000001307">
    <property type="component" value="Unassembled WGS sequence"/>
</dbReference>
<evidence type="ECO:0000256" key="1">
    <source>
        <dbReference type="ARBA" id="ARBA00022729"/>
    </source>
</evidence>
<accession>E4XDQ0</accession>
<proteinExistence type="predicted"/>
<evidence type="ECO:0000259" key="3">
    <source>
        <dbReference type="PROSITE" id="PS51034"/>
    </source>
</evidence>
<reference evidence="4" key="1">
    <citation type="journal article" date="2010" name="Science">
        <title>Plasticity of animal genome architecture unmasked by rapid evolution of a pelagic tunicate.</title>
        <authorList>
            <person name="Denoeud F."/>
            <person name="Henriet S."/>
            <person name="Mungpakdee S."/>
            <person name="Aury J.M."/>
            <person name="Da Silva C."/>
            <person name="Brinkmann H."/>
            <person name="Mikhaleva J."/>
            <person name="Olsen L.C."/>
            <person name="Jubin C."/>
            <person name="Canestro C."/>
            <person name="Bouquet J.M."/>
            <person name="Danks G."/>
            <person name="Poulain J."/>
            <person name="Campsteijn C."/>
            <person name="Adamski M."/>
            <person name="Cross I."/>
            <person name="Yadetie F."/>
            <person name="Muffato M."/>
            <person name="Louis A."/>
            <person name="Butcher S."/>
            <person name="Tsagkogeorga G."/>
            <person name="Konrad A."/>
            <person name="Singh S."/>
            <person name="Jensen M.F."/>
            <person name="Cong E.H."/>
            <person name="Eikeseth-Otteraa H."/>
            <person name="Noel B."/>
            <person name="Anthouard V."/>
            <person name="Porcel B.M."/>
            <person name="Kachouri-Lafond R."/>
            <person name="Nishino A."/>
            <person name="Ugolini M."/>
            <person name="Chourrout P."/>
            <person name="Nishida H."/>
            <person name="Aasland R."/>
            <person name="Huzurbazar S."/>
            <person name="Westhof E."/>
            <person name="Delsuc F."/>
            <person name="Lehrach H."/>
            <person name="Reinhardt R."/>
            <person name="Weissenbach J."/>
            <person name="Roy S.W."/>
            <person name="Artiguenave F."/>
            <person name="Postlethwait J.H."/>
            <person name="Manak J.R."/>
            <person name="Thompson E.M."/>
            <person name="Jaillon O."/>
            <person name="Du Pasquier L."/>
            <person name="Boudinot P."/>
            <person name="Liberles D.A."/>
            <person name="Volff J.N."/>
            <person name="Philippe H."/>
            <person name="Lenhard B."/>
            <person name="Roest Crollius H."/>
            <person name="Wincker P."/>
            <person name="Chourrout D."/>
        </authorList>
    </citation>
    <scope>NUCLEOTIDE SEQUENCE [LARGE SCALE GENOMIC DNA]</scope>
</reference>
<dbReference type="PANTHER" id="PTHR14002:SF43">
    <property type="entry name" value="DELTA-LIKE PROTEIN"/>
    <property type="match status" value="1"/>
</dbReference>
<sequence length="335" mass="36768">MTWPDLSRRFAVYLYFSLIQKYHKTIELFFLLANQNFYLITKIVNSLKAILSAAKADCFDGNNFACSHFCSGSICSCPPCWVLGDDGKTCRFEAGKAQVVCSANGAEVTIDKCAVPDVDPATIHLKDTACSATEENENTWKVVTGFSDCGSEFSFSEEKLTLQNTLMIGPSIVAGRQQGRKYKIAFSCSYNDDVQASSTIRANDVEFEGVRFDINDAQPMDFSFGFALDFYKSKDFTTLASDGSFQPGSPLFVKVAPTSALSEALEFSVNKCTVKDEIISQSADILNTCPVTGTNFEFLPGQKEYGSAVKFTYKSFIFAASDTTAEINLSCDIKL</sequence>
<keyword evidence="2" id="KW-1015">Disulfide bond</keyword>
<dbReference type="SMART" id="SM00241">
    <property type="entry name" value="ZP"/>
    <property type="match status" value="1"/>
</dbReference>
<organism evidence="4">
    <name type="scientific">Oikopleura dioica</name>
    <name type="common">Tunicate</name>
    <dbReference type="NCBI Taxonomy" id="34765"/>
    <lineage>
        <taxon>Eukaryota</taxon>
        <taxon>Metazoa</taxon>
        <taxon>Chordata</taxon>
        <taxon>Tunicata</taxon>
        <taxon>Appendicularia</taxon>
        <taxon>Copelata</taxon>
        <taxon>Oikopleuridae</taxon>
        <taxon>Oikopleura</taxon>
    </lineage>
</organism>
<name>E4XDQ0_OIKDI</name>
<evidence type="ECO:0000313" key="5">
    <source>
        <dbReference type="Proteomes" id="UP000001307"/>
    </source>
</evidence>
<protein>
    <recommendedName>
        <fullName evidence="3">ZP domain-containing protein</fullName>
    </recommendedName>
</protein>
<keyword evidence="5" id="KW-1185">Reference proteome</keyword>
<gene>
    <name evidence="4" type="ORF">GSOID_T00008296001</name>
</gene>
<dbReference type="InParanoid" id="E4XDQ0"/>
<dbReference type="Gene3D" id="2.60.40.3210">
    <property type="entry name" value="Zona pellucida, ZP-N domain"/>
    <property type="match status" value="1"/>
</dbReference>
<dbReference type="Pfam" id="PF23344">
    <property type="entry name" value="ZP-N"/>
    <property type="match status" value="1"/>
</dbReference>